<protein>
    <recommendedName>
        <fullName evidence="6">Disease resistance N-terminal domain-containing protein</fullName>
    </recommendedName>
</protein>
<evidence type="ECO:0000259" key="6">
    <source>
        <dbReference type="Pfam" id="PF18052"/>
    </source>
</evidence>
<dbReference type="Proteomes" id="UP000324705">
    <property type="component" value="Chromosome 6B"/>
</dbReference>
<evidence type="ECO:0000313" key="7">
    <source>
        <dbReference type="EMBL" id="VAI63310.1"/>
    </source>
</evidence>
<proteinExistence type="inferred from homology"/>
<evidence type="ECO:0000256" key="3">
    <source>
        <dbReference type="ARBA" id="ARBA00022737"/>
    </source>
</evidence>
<dbReference type="Gene3D" id="1.20.5.4130">
    <property type="match status" value="1"/>
</dbReference>
<evidence type="ECO:0000313" key="8">
    <source>
        <dbReference type="Proteomes" id="UP000324705"/>
    </source>
</evidence>
<evidence type="ECO:0000256" key="2">
    <source>
        <dbReference type="ARBA" id="ARBA00022614"/>
    </source>
</evidence>
<dbReference type="EMBL" id="LT934122">
    <property type="protein sequence ID" value="VAI63310.1"/>
    <property type="molecule type" value="Genomic_DNA"/>
</dbReference>
<dbReference type="Pfam" id="PF18052">
    <property type="entry name" value="Rx_N"/>
    <property type="match status" value="1"/>
</dbReference>
<evidence type="ECO:0000256" key="4">
    <source>
        <dbReference type="ARBA" id="ARBA00022741"/>
    </source>
</evidence>
<keyword evidence="5" id="KW-0611">Plant defense</keyword>
<keyword evidence="8" id="KW-1185">Reference proteome</keyword>
<feature type="domain" description="Disease resistance N-terminal" evidence="6">
    <location>
        <begin position="12"/>
        <end position="92"/>
    </location>
</feature>
<accession>A0A9R0YYP1</accession>
<name>A0A9R0YYP1_TRITD</name>
<dbReference type="Gramene" id="TRITD6Bv1G222380.9">
    <property type="protein sequence ID" value="TRITD6Bv1G222380.9"/>
    <property type="gene ID" value="TRITD6Bv1G222380"/>
</dbReference>
<organism evidence="7 8">
    <name type="scientific">Triticum turgidum subsp. durum</name>
    <name type="common">Durum wheat</name>
    <name type="synonym">Triticum durum</name>
    <dbReference type="NCBI Taxonomy" id="4567"/>
    <lineage>
        <taxon>Eukaryota</taxon>
        <taxon>Viridiplantae</taxon>
        <taxon>Streptophyta</taxon>
        <taxon>Embryophyta</taxon>
        <taxon>Tracheophyta</taxon>
        <taxon>Spermatophyta</taxon>
        <taxon>Magnoliopsida</taxon>
        <taxon>Liliopsida</taxon>
        <taxon>Poales</taxon>
        <taxon>Poaceae</taxon>
        <taxon>BOP clade</taxon>
        <taxon>Pooideae</taxon>
        <taxon>Triticodae</taxon>
        <taxon>Triticeae</taxon>
        <taxon>Triticinae</taxon>
        <taxon>Triticum</taxon>
    </lineage>
</organism>
<dbReference type="CDD" id="cd14798">
    <property type="entry name" value="RX-CC_like"/>
    <property type="match status" value="1"/>
</dbReference>
<keyword evidence="3" id="KW-0677">Repeat</keyword>
<dbReference type="InterPro" id="IPR038005">
    <property type="entry name" value="RX-like_CC"/>
</dbReference>
<dbReference type="GO" id="GO:0006952">
    <property type="term" value="P:defense response"/>
    <property type="evidence" value="ECO:0007669"/>
    <property type="project" value="UniProtKB-KW"/>
</dbReference>
<evidence type="ECO:0000256" key="1">
    <source>
        <dbReference type="ARBA" id="ARBA00008894"/>
    </source>
</evidence>
<keyword evidence="2" id="KW-0433">Leucine-rich repeat</keyword>
<dbReference type="GO" id="GO:0000166">
    <property type="term" value="F:nucleotide binding"/>
    <property type="evidence" value="ECO:0007669"/>
    <property type="project" value="UniProtKB-KW"/>
</dbReference>
<evidence type="ECO:0000256" key="5">
    <source>
        <dbReference type="ARBA" id="ARBA00022821"/>
    </source>
</evidence>
<sequence>MSHVAGLLASAVVSAVGNKLGSAIGDEVTMLWSFKDDLKDMKDTLEYMEAALKDAERRSVSEELVRLWLKRLKNAAYDISYMLDEFQAKDDWEAGLFCYCTQDYHGL</sequence>
<reference evidence="7 8" key="1">
    <citation type="submission" date="2017-09" db="EMBL/GenBank/DDBJ databases">
        <authorList>
            <consortium name="International Durum Wheat Genome Sequencing Consortium (IDWGSC)"/>
            <person name="Milanesi L."/>
        </authorList>
    </citation>
    <scope>NUCLEOTIDE SEQUENCE [LARGE SCALE GENOMIC DNA]</scope>
    <source>
        <strain evidence="8">cv. Svevo</strain>
    </source>
</reference>
<dbReference type="AlphaFoldDB" id="A0A9R0YYP1"/>
<keyword evidence="4" id="KW-0547">Nucleotide-binding</keyword>
<dbReference type="InterPro" id="IPR041118">
    <property type="entry name" value="Rx_N"/>
</dbReference>
<gene>
    <name evidence="7" type="ORF">TRITD_6Bv1G222380</name>
</gene>
<comment type="similarity">
    <text evidence="1">Belongs to the disease resistance NB-LRR family.</text>
</comment>